<keyword evidence="2" id="KW-1185">Reference proteome</keyword>
<dbReference type="Pfam" id="PF10122">
    <property type="entry name" value="Zn_ribbon_Com"/>
    <property type="match status" value="1"/>
</dbReference>
<gene>
    <name evidence="1" type="ORF">SAMN02194393_01745</name>
</gene>
<proteinExistence type="predicted"/>
<reference evidence="1 2" key="1">
    <citation type="submission" date="2017-02" db="EMBL/GenBank/DDBJ databases">
        <authorList>
            <person name="Peterson S.W."/>
        </authorList>
    </citation>
    <scope>NUCLEOTIDE SEQUENCE [LARGE SCALE GENOMIC DNA]</scope>
    <source>
        <strain evidence="1 2">M1</strain>
    </source>
</reference>
<dbReference type="Proteomes" id="UP000190285">
    <property type="component" value="Unassembled WGS sequence"/>
</dbReference>
<dbReference type="STRING" id="36842.SAMN02194393_01745"/>
<protein>
    <submittedName>
        <fullName evidence="1">Mu-like prophage protein Com</fullName>
    </submittedName>
</protein>
<dbReference type="OrthoDB" id="2066462at2"/>
<accession>A0A1T5KEX2</accession>
<evidence type="ECO:0000313" key="1">
    <source>
        <dbReference type="EMBL" id="SKC62234.1"/>
    </source>
</evidence>
<evidence type="ECO:0000313" key="2">
    <source>
        <dbReference type="Proteomes" id="UP000190285"/>
    </source>
</evidence>
<dbReference type="EMBL" id="FUZT01000004">
    <property type="protein sequence ID" value="SKC62234.1"/>
    <property type="molecule type" value="Genomic_DNA"/>
</dbReference>
<dbReference type="AlphaFoldDB" id="A0A1T5KEX2"/>
<organism evidence="1 2">
    <name type="scientific">Maledivibacter halophilus</name>
    <dbReference type="NCBI Taxonomy" id="36842"/>
    <lineage>
        <taxon>Bacteria</taxon>
        <taxon>Bacillati</taxon>
        <taxon>Bacillota</taxon>
        <taxon>Clostridia</taxon>
        <taxon>Peptostreptococcales</taxon>
        <taxon>Caminicellaceae</taxon>
        <taxon>Maledivibacter</taxon>
    </lineage>
</organism>
<sequence length="44" mass="5090">MTEIHCKKCGRLLCECQGKIKIKCRKCGEWNYIETNIADQASQD</sequence>
<name>A0A1T5KEX2_9FIRM</name>
<dbReference type="InterPro" id="IPR019294">
    <property type="entry name" value="Translation_reg_Com"/>
</dbReference>
<dbReference type="RefSeq" id="WP_139380284.1">
    <property type="nucleotide sequence ID" value="NZ_FUZT01000004.1"/>
</dbReference>